<dbReference type="Proteomes" id="UP000002624">
    <property type="component" value="Unassembled WGS sequence"/>
</dbReference>
<reference evidence="2" key="1">
    <citation type="submission" date="2009-05" db="EMBL/GenBank/DDBJ databases">
        <title>The genome sequence of Ajellomyces capsulatus strain H143.</title>
        <authorList>
            <person name="Champion M."/>
            <person name="Cuomo C.A."/>
            <person name="Ma L.-J."/>
            <person name="Henn M.R."/>
            <person name="Sil A."/>
            <person name="Goldman B."/>
            <person name="Young S.K."/>
            <person name="Kodira C.D."/>
            <person name="Zeng Q."/>
            <person name="Koehrsen M."/>
            <person name="Alvarado L."/>
            <person name="Berlin A.M."/>
            <person name="Borenstein D."/>
            <person name="Chen Z."/>
            <person name="Engels R."/>
            <person name="Freedman E."/>
            <person name="Gellesch M."/>
            <person name="Goldberg J."/>
            <person name="Griggs A."/>
            <person name="Gujja S."/>
            <person name="Heiman D.I."/>
            <person name="Hepburn T.A."/>
            <person name="Howarth C."/>
            <person name="Jen D."/>
            <person name="Larson L."/>
            <person name="Lewis B."/>
            <person name="Mehta T."/>
            <person name="Park D."/>
            <person name="Pearson M."/>
            <person name="Roberts A."/>
            <person name="Saif S."/>
            <person name="Shea T.D."/>
            <person name="Shenoy N."/>
            <person name="Sisk P."/>
            <person name="Stolte C."/>
            <person name="Sykes S."/>
            <person name="Walk T."/>
            <person name="White J."/>
            <person name="Yandava C."/>
            <person name="Klein B."/>
            <person name="McEwen J.G."/>
            <person name="Puccia R."/>
            <person name="Goldman G.H."/>
            <person name="Felipe M.S."/>
            <person name="Nino-Vega G."/>
            <person name="San-Blas G."/>
            <person name="Taylor J.W."/>
            <person name="Mendoza L."/>
            <person name="Galagan J.E."/>
            <person name="Nusbaum C."/>
            <person name="Birren B.W."/>
        </authorList>
    </citation>
    <scope>NUCLEOTIDE SEQUENCE [LARGE SCALE GENOMIC DNA]</scope>
    <source>
        <strain evidence="2">H143</strain>
    </source>
</reference>
<proteinExistence type="predicted"/>
<dbReference type="AlphaFoldDB" id="C6H2A8"/>
<name>C6H2A8_AJECH</name>
<gene>
    <name evidence="1" type="ORF">HCDG_00840</name>
</gene>
<protein>
    <submittedName>
        <fullName evidence="1">Uncharacterized protein</fullName>
    </submittedName>
</protein>
<organism evidence="1 2">
    <name type="scientific">Ajellomyces capsulatus (strain H143)</name>
    <name type="common">Darling's disease fungus</name>
    <name type="synonym">Histoplasma capsulatum</name>
    <dbReference type="NCBI Taxonomy" id="544712"/>
    <lineage>
        <taxon>Eukaryota</taxon>
        <taxon>Fungi</taxon>
        <taxon>Dikarya</taxon>
        <taxon>Ascomycota</taxon>
        <taxon>Pezizomycotina</taxon>
        <taxon>Eurotiomycetes</taxon>
        <taxon>Eurotiomycetidae</taxon>
        <taxon>Onygenales</taxon>
        <taxon>Ajellomycetaceae</taxon>
        <taxon>Histoplasma</taxon>
    </lineage>
</organism>
<evidence type="ECO:0000313" key="1">
    <source>
        <dbReference type="EMBL" id="EER45261.1"/>
    </source>
</evidence>
<evidence type="ECO:0000313" key="2">
    <source>
        <dbReference type="Proteomes" id="UP000002624"/>
    </source>
</evidence>
<dbReference type="VEuPathDB" id="FungiDB:HCDG_00840"/>
<accession>C6H2A8</accession>
<sequence>MFTCVWWRRASEGKLSNYATDMVRAILIKKETKTVAVKASGLSTSVRMHTLENYYPKYSYKYWVNRRDESWARAKCFCADFVFPGLSHGSIVVDMGPWISTLQSKAVFIRKRMLEHMRRAVLRSSGAVLWFQIARCYRILDMRYYL</sequence>
<dbReference type="HOGENOM" id="CLU_1776926_0_0_1"/>
<dbReference type="EMBL" id="GG692419">
    <property type="protein sequence ID" value="EER45261.1"/>
    <property type="molecule type" value="Genomic_DNA"/>
</dbReference>